<name>A0A9J6BDJ0_POLVA</name>
<dbReference type="AlphaFoldDB" id="A0A9J6BDJ0"/>
<dbReference type="Gene3D" id="3.30.40.10">
    <property type="entry name" value="Zinc/RING finger domain, C3HC4 (zinc finger)"/>
    <property type="match status" value="1"/>
</dbReference>
<dbReference type="InterPro" id="IPR001841">
    <property type="entry name" value="Znf_RING"/>
</dbReference>
<accession>A0A9J6BDJ0</accession>
<comment type="caution">
    <text evidence="5">The sequence shown here is derived from an EMBL/GenBank/DDBJ whole genome shotgun (WGS) entry which is preliminary data.</text>
</comment>
<evidence type="ECO:0000256" key="2">
    <source>
        <dbReference type="ARBA" id="ARBA00022833"/>
    </source>
</evidence>
<dbReference type="PROSITE" id="PS50089">
    <property type="entry name" value="ZF_RING_2"/>
    <property type="match status" value="1"/>
</dbReference>
<sequence length="180" mass="20922">MASKKFNKLKSNEISKYKLEYKQQKIKTYIQALKLSELSPIHFKLINVKDSKAKNFSEKCIMKDCPNKKIYCPIPCGHYGLCESCICLKNNNECDICNIEAKEWIKIINVDETDKCTMCCTEYKKAVFLPCKHFSMCFPCVDILRNQNDPNNLICPYCRSEHSNLNGVIFVNVQVKRKKN</sequence>
<evidence type="ECO:0000313" key="5">
    <source>
        <dbReference type="EMBL" id="KAG5667606.1"/>
    </source>
</evidence>
<keyword evidence="2" id="KW-0862">Zinc</keyword>
<feature type="domain" description="RING-type" evidence="4">
    <location>
        <begin position="116"/>
        <end position="159"/>
    </location>
</feature>
<dbReference type="InterPro" id="IPR013083">
    <property type="entry name" value="Znf_RING/FYVE/PHD"/>
</dbReference>
<dbReference type="GO" id="GO:0008270">
    <property type="term" value="F:zinc ion binding"/>
    <property type="evidence" value="ECO:0007669"/>
    <property type="project" value="UniProtKB-KW"/>
</dbReference>
<dbReference type="Proteomes" id="UP001107558">
    <property type="component" value="Chromosome 4"/>
</dbReference>
<keyword evidence="6" id="KW-1185">Reference proteome</keyword>
<proteinExistence type="predicted"/>
<evidence type="ECO:0000256" key="3">
    <source>
        <dbReference type="PROSITE-ProRule" id="PRU00175"/>
    </source>
</evidence>
<gene>
    <name evidence="5" type="ORF">PVAND_015582</name>
</gene>
<reference evidence="5" key="1">
    <citation type="submission" date="2021-03" db="EMBL/GenBank/DDBJ databases">
        <title>Chromosome level genome of the anhydrobiotic midge Polypedilum vanderplanki.</title>
        <authorList>
            <person name="Yoshida Y."/>
            <person name="Kikawada T."/>
            <person name="Gusev O."/>
        </authorList>
    </citation>
    <scope>NUCLEOTIDE SEQUENCE</scope>
    <source>
        <strain evidence="5">NIAS01</strain>
        <tissue evidence="5">Whole body or cell culture</tissue>
    </source>
</reference>
<organism evidence="5 6">
    <name type="scientific">Polypedilum vanderplanki</name>
    <name type="common">Sleeping chironomid midge</name>
    <dbReference type="NCBI Taxonomy" id="319348"/>
    <lineage>
        <taxon>Eukaryota</taxon>
        <taxon>Metazoa</taxon>
        <taxon>Ecdysozoa</taxon>
        <taxon>Arthropoda</taxon>
        <taxon>Hexapoda</taxon>
        <taxon>Insecta</taxon>
        <taxon>Pterygota</taxon>
        <taxon>Neoptera</taxon>
        <taxon>Endopterygota</taxon>
        <taxon>Diptera</taxon>
        <taxon>Nematocera</taxon>
        <taxon>Chironomoidea</taxon>
        <taxon>Chironomidae</taxon>
        <taxon>Chironominae</taxon>
        <taxon>Polypedilum</taxon>
        <taxon>Polypedilum</taxon>
    </lineage>
</organism>
<keyword evidence="1 3" id="KW-0863">Zinc-finger</keyword>
<dbReference type="SUPFAM" id="SSF57850">
    <property type="entry name" value="RING/U-box"/>
    <property type="match status" value="1"/>
</dbReference>
<dbReference type="Pfam" id="PF13920">
    <property type="entry name" value="zf-C3HC4_3"/>
    <property type="match status" value="1"/>
</dbReference>
<evidence type="ECO:0000313" key="6">
    <source>
        <dbReference type="Proteomes" id="UP001107558"/>
    </source>
</evidence>
<keyword evidence="1 3" id="KW-0479">Metal-binding</keyword>
<dbReference type="EMBL" id="JADBJN010000004">
    <property type="protein sequence ID" value="KAG5667606.1"/>
    <property type="molecule type" value="Genomic_DNA"/>
</dbReference>
<evidence type="ECO:0000256" key="1">
    <source>
        <dbReference type="ARBA" id="ARBA00022771"/>
    </source>
</evidence>
<dbReference type="OrthoDB" id="264520at2759"/>
<evidence type="ECO:0000259" key="4">
    <source>
        <dbReference type="PROSITE" id="PS50089"/>
    </source>
</evidence>
<protein>
    <recommendedName>
        <fullName evidence="4">RING-type domain-containing protein</fullName>
    </recommendedName>
</protein>